<dbReference type="PANTHER" id="PTHR45588:SF1">
    <property type="entry name" value="WW DOMAIN-CONTAINING PROTEIN"/>
    <property type="match status" value="1"/>
</dbReference>
<dbReference type="InterPro" id="IPR011990">
    <property type="entry name" value="TPR-like_helical_dom_sf"/>
</dbReference>
<dbReference type="Gene3D" id="1.25.40.10">
    <property type="entry name" value="Tetratricopeptide repeat domain"/>
    <property type="match status" value="1"/>
</dbReference>
<dbReference type="Proteomes" id="UP000609651">
    <property type="component" value="Unassembled WGS sequence"/>
</dbReference>
<organism evidence="5 6">
    <name type="scientific">Alienimonas chondri</name>
    <dbReference type="NCBI Taxonomy" id="2681879"/>
    <lineage>
        <taxon>Bacteria</taxon>
        <taxon>Pseudomonadati</taxon>
        <taxon>Planctomycetota</taxon>
        <taxon>Planctomycetia</taxon>
        <taxon>Planctomycetales</taxon>
        <taxon>Planctomycetaceae</taxon>
        <taxon>Alienimonas</taxon>
    </lineage>
</organism>
<evidence type="ECO:0000313" key="5">
    <source>
        <dbReference type="EMBL" id="NNJ26363.1"/>
    </source>
</evidence>
<feature type="coiled-coil region" evidence="1">
    <location>
        <begin position="405"/>
        <end position="432"/>
    </location>
</feature>
<dbReference type="InterPro" id="IPR013766">
    <property type="entry name" value="Thioredoxin_domain"/>
</dbReference>
<feature type="domain" description="Thioredoxin" evidence="4">
    <location>
        <begin position="608"/>
        <end position="758"/>
    </location>
</feature>
<accession>A0ABX1VGH4</accession>
<evidence type="ECO:0000259" key="4">
    <source>
        <dbReference type="PROSITE" id="PS51352"/>
    </source>
</evidence>
<dbReference type="PANTHER" id="PTHR45588">
    <property type="entry name" value="TPR DOMAIN-CONTAINING PROTEIN"/>
    <property type="match status" value="1"/>
</dbReference>
<dbReference type="SUPFAM" id="SSF52833">
    <property type="entry name" value="Thioredoxin-like"/>
    <property type="match status" value="1"/>
</dbReference>
<dbReference type="Pfam" id="PF00578">
    <property type="entry name" value="AhpC-TSA"/>
    <property type="match status" value="1"/>
</dbReference>
<evidence type="ECO:0000256" key="3">
    <source>
        <dbReference type="SAM" id="SignalP"/>
    </source>
</evidence>
<protein>
    <recommendedName>
        <fullName evidence="4">Thioredoxin domain-containing protein</fullName>
    </recommendedName>
</protein>
<evidence type="ECO:0000256" key="2">
    <source>
        <dbReference type="SAM" id="MobiDB-lite"/>
    </source>
</evidence>
<name>A0ABX1VGH4_9PLAN</name>
<keyword evidence="6" id="KW-1185">Reference proteome</keyword>
<feature type="chain" id="PRO_5045696807" description="Thioredoxin domain-containing protein" evidence="3">
    <location>
        <begin position="22"/>
        <end position="769"/>
    </location>
</feature>
<dbReference type="PROSITE" id="PS51352">
    <property type="entry name" value="THIOREDOXIN_2"/>
    <property type="match status" value="1"/>
</dbReference>
<evidence type="ECO:0000313" key="6">
    <source>
        <dbReference type="Proteomes" id="UP000609651"/>
    </source>
</evidence>
<reference evidence="5 6" key="1">
    <citation type="journal article" date="2020" name="Syst. Appl. Microbiol.">
        <title>Alienimonas chondri sp. nov., a novel planctomycete isolated from the biofilm of the red alga Chondrus crispus.</title>
        <authorList>
            <person name="Vitorino I."/>
            <person name="Albuquerque L."/>
            <person name="Wiegand S."/>
            <person name="Kallscheuer N."/>
            <person name="da Costa M.S."/>
            <person name="Lobo-da-Cunha A."/>
            <person name="Jogler C."/>
            <person name="Lage O.M."/>
        </authorList>
    </citation>
    <scope>NUCLEOTIDE SEQUENCE [LARGE SCALE GENOMIC DNA]</scope>
    <source>
        <strain evidence="5 6">LzC2</strain>
    </source>
</reference>
<dbReference type="SUPFAM" id="SSF48452">
    <property type="entry name" value="TPR-like"/>
    <property type="match status" value="1"/>
</dbReference>
<gene>
    <name evidence="5" type="ORF">LzC2_24460</name>
</gene>
<feature type="signal peptide" evidence="3">
    <location>
        <begin position="1"/>
        <end position="21"/>
    </location>
</feature>
<comment type="caution">
    <text evidence="5">The sequence shown here is derived from an EMBL/GenBank/DDBJ whole genome shotgun (WGS) entry which is preliminary data.</text>
</comment>
<dbReference type="Gene3D" id="3.40.30.10">
    <property type="entry name" value="Glutaredoxin"/>
    <property type="match status" value="1"/>
</dbReference>
<keyword evidence="3" id="KW-0732">Signal</keyword>
<proteinExistence type="predicted"/>
<feature type="region of interest" description="Disordered" evidence="2">
    <location>
        <begin position="23"/>
        <end position="49"/>
    </location>
</feature>
<dbReference type="InterPro" id="IPR036249">
    <property type="entry name" value="Thioredoxin-like_sf"/>
</dbReference>
<sequence>MLCNRVALGAMLSVVLLPAGRADEPATETDGTPTPETPAGHSDHGEAFNEGPRQAAYLMGGTGAIDFPVTTSEPDVQRFINQGVGQLHGFWYFEAERSFRQAAALDPECGMAYWGMAMANVSNRERAEGFIKEASSRKNGATPREAKYIDALRAYYDAGKDDQRRRNQKYTEALEEIVLEHPDDLEAKAFLCLQIWRNGREGIPISSYLAADALLGEVFDEQPMHPAHHYRIHLWDRKRPEKALASAALCGQSAPGVAHMWHMPGHIYSKLKRYDAAAWQQEASARVDHAHMMRDRVLPDQIHNFAHNNEWLIRNLVHLGRASDAIDLARNMTELPRHPEYNTLNKSGSARYGRRRLFETLSRFELWDELLAYSETPYLGDVEGLSEQVQRLRYVGRACFLSNQIGRGEEQVELLEQLLAEQESRRDEAVEKVAADADAELSESDLKKAQEKARRPFSSEIKTIETALDELRGHQALLDGDAEAALKLFDEAGGVEVEFLVRVELAAGRTEEAVKRARDNVKKHENEVVPLATLVDALWTADKRQEAQKQFAALRRAARSADLDTKIMERVRPVAASLEIEGDWREVEREPASDLGVRPDLDSLGPFRWAPGPASPWTLTDGDGKPRSLADYQGEPVIVIFYLGAGCLHCVEQLQSFAPMTEQFRESGIALLAVSTDSPDALAESQLVYGDEPFPFPLVSDDTLEVFRQYRAYDDFEEKPLHGTFLIDGDGLIRWHDVSYEPFNDPEFLLEEANRLLKQSEAPVRTGSE</sequence>
<evidence type="ECO:0000256" key="1">
    <source>
        <dbReference type="SAM" id="Coils"/>
    </source>
</evidence>
<feature type="compositionally biased region" description="Low complexity" evidence="2">
    <location>
        <begin position="28"/>
        <end position="40"/>
    </location>
</feature>
<keyword evidence="1" id="KW-0175">Coiled coil</keyword>
<dbReference type="EMBL" id="WTPX01000074">
    <property type="protein sequence ID" value="NNJ26363.1"/>
    <property type="molecule type" value="Genomic_DNA"/>
</dbReference>
<dbReference type="InterPro" id="IPR000866">
    <property type="entry name" value="AhpC/TSA"/>
</dbReference>